<protein>
    <recommendedName>
        <fullName evidence="3">SecA DEAD-like N-terminal domain-containing protein</fullName>
    </recommendedName>
</protein>
<feature type="domain" description="SecA DEAD-like N-terminal" evidence="3">
    <location>
        <begin position="1649"/>
        <end position="1886"/>
    </location>
</feature>
<reference evidence="4 5" key="1">
    <citation type="journal article" date="2024" name="Science">
        <title>Giant polyketide synthase enzymes in the biosynthesis of giant marine polyether toxins.</title>
        <authorList>
            <person name="Fallon T.R."/>
            <person name="Shende V.V."/>
            <person name="Wierzbicki I.H."/>
            <person name="Pendleton A.L."/>
            <person name="Watervoot N.F."/>
            <person name="Auber R.P."/>
            <person name="Gonzalez D.J."/>
            <person name="Wisecaver J.H."/>
            <person name="Moore B.S."/>
        </authorList>
    </citation>
    <scope>NUCLEOTIDE SEQUENCE [LARGE SCALE GENOMIC DNA]</scope>
    <source>
        <strain evidence="4 5">12B1</strain>
    </source>
</reference>
<keyword evidence="1" id="KW-0175">Coiled coil</keyword>
<feature type="compositionally biased region" description="Polar residues" evidence="2">
    <location>
        <begin position="1"/>
        <end position="10"/>
    </location>
</feature>
<dbReference type="InterPro" id="IPR027417">
    <property type="entry name" value="P-loop_NTPase"/>
</dbReference>
<dbReference type="InterPro" id="IPR011115">
    <property type="entry name" value="SecA_DEAD"/>
</dbReference>
<evidence type="ECO:0000256" key="1">
    <source>
        <dbReference type="SAM" id="Coils"/>
    </source>
</evidence>
<evidence type="ECO:0000313" key="4">
    <source>
        <dbReference type="EMBL" id="KAL1530080.1"/>
    </source>
</evidence>
<dbReference type="GO" id="GO:0016020">
    <property type="term" value="C:membrane"/>
    <property type="evidence" value="ECO:0007669"/>
    <property type="project" value="InterPro"/>
</dbReference>
<dbReference type="PANTHER" id="PTHR30612">
    <property type="entry name" value="SECA INNER MEMBRANE COMPONENT OF SEC PROTEIN SECRETION SYSTEM"/>
    <property type="match status" value="1"/>
</dbReference>
<dbReference type="Pfam" id="PF07517">
    <property type="entry name" value="SecA_DEAD"/>
    <property type="match status" value="1"/>
</dbReference>
<evidence type="ECO:0000259" key="3">
    <source>
        <dbReference type="Pfam" id="PF07517"/>
    </source>
</evidence>
<comment type="caution">
    <text evidence="4">The sequence shown here is derived from an EMBL/GenBank/DDBJ whole genome shotgun (WGS) entry which is preliminary data.</text>
</comment>
<dbReference type="GO" id="GO:0005524">
    <property type="term" value="F:ATP binding"/>
    <property type="evidence" value="ECO:0007669"/>
    <property type="project" value="InterPro"/>
</dbReference>
<dbReference type="EMBL" id="JBGBPQ010000001">
    <property type="protein sequence ID" value="KAL1530080.1"/>
    <property type="molecule type" value="Genomic_DNA"/>
</dbReference>
<feature type="compositionally biased region" description="Low complexity" evidence="2">
    <location>
        <begin position="740"/>
        <end position="772"/>
    </location>
</feature>
<name>A0AB34KCA6_PRYPA</name>
<organism evidence="4 5">
    <name type="scientific">Prymnesium parvum</name>
    <name type="common">Toxic golden alga</name>
    <dbReference type="NCBI Taxonomy" id="97485"/>
    <lineage>
        <taxon>Eukaryota</taxon>
        <taxon>Haptista</taxon>
        <taxon>Haptophyta</taxon>
        <taxon>Prymnesiophyceae</taxon>
        <taxon>Prymnesiales</taxon>
        <taxon>Prymnesiaceae</taxon>
        <taxon>Prymnesium</taxon>
    </lineage>
</organism>
<dbReference type="InterPro" id="IPR000185">
    <property type="entry name" value="SecA"/>
</dbReference>
<dbReference type="SUPFAM" id="SSF52540">
    <property type="entry name" value="P-loop containing nucleoside triphosphate hydrolases"/>
    <property type="match status" value="1"/>
</dbReference>
<dbReference type="PANTHER" id="PTHR30612:SF0">
    <property type="entry name" value="CHLOROPLAST PROTEIN-TRANSPORTING ATPASE"/>
    <property type="match status" value="1"/>
</dbReference>
<keyword evidence="5" id="KW-1185">Reference proteome</keyword>
<dbReference type="Proteomes" id="UP001515480">
    <property type="component" value="Unassembled WGS sequence"/>
</dbReference>
<feature type="region of interest" description="Disordered" evidence="2">
    <location>
        <begin position="663"/>
        <end position="788"/>
    </location>
</feature>
<feature type="compositionally biased region" description="Pro residues" evidence="2">
    <location>
        <begin position="671"/>
        <end position="681"/>
    </location>
</feature>
<sequence length="2197" mass="243384">MEERASSNTRAKPLGAGGGDEPVLDASPSDDLTETSLNSSITDKLAKNSHWAAARLKYFVKRRQLKKDTPVSWDTICRSRKDLDPLENLAWVRQHREETAKKERDVKGRIHGLLLMLDLKVPLHELARHIIKLEELDEREDELVKLAKAKLVKATEAQERRREAERKAELERRYAAALEVFKRQLALDAVEVDCDSLREHLKLCEGMDLTAEDQQLIQRVTEKLLLAAKVQEEARNAKRRQAESALELQLTSIVSVELSTLNAAYEAARTVEASPEPHSSTSRSPAPAQALLSRAQDMMGAVHTRDAAVERLNALLKHSPVEVARGALHDSIVDGTQAGVPLVTIQRATTLLREAEAAQLPHEENARRLERFLVAKPPPLEVDMSELRRAHDLVVASGPVLVKMGAPGARKYDPEAMLKEAQQMLREADAAQTPFAQEVAKLVVLAQPLGTDIRPLGAAKAALRTSEKLGVVSAEILELVRTRIADAEETAKAADAKESFARVGTRRAAEYAKRKLEAAERRAGAAAKALESVRKQRTAGDAALETLLPSHEAQLRAALRAEEEVAREERAWRELVLSGVGAGLSVDEQRDQLIAQGRQLPAEEARRACYAARDALVASQVALQEAVRLAAAVRQEEERVGNDAARARWEVEWAAQLRDVAQQELSKGLAPPSPPPSPSSSPRPTGQSKGGGGGLLCCGGKAASDVDEPMPQLPPRAIAQDPGDTLPESPAGKCPPTPGQSKSTRASRSSFVSRSSKSSISSHSKKVPSSPSKNPPPPPQQPSAPPVAPPLHIDVFSWLPLTLGVAHVPDLLLELAHCGAYASAVIAAPVASACCKLDCEMGGRFVRRLSESVFGEPMLPITGGGGPGIRSTRGEGRSWNKDVLTGKKVGGALTPEALAQVVAIWLAQMSVGKEQARTLASTLEHLLQLYPEQLKLDYTLVLEALLQLHFREDPPGMSAMPEGVAGILRCLQLILSSSLRLPQHLKKRVDVLWMRTATKATSPAHTLSRTAEDFLQQLINREAGYAVRRQQGALEWEDQVIERVILALAGLFIQESSSLLAFQQLVPRVFDVYLAHGTRLRSDMCRVLDEGGMDKSVGSRIAQDDELARQRFFWSAAGVMLFGHPELLNNPVEVKKMLDEAVKQQPSIVVSFLEEACDKAAVDDASEATLGIIIEATLKSLLEHAASTGLDTMRRPMVAATERILEASTRHYSKVYAGALRSWASSPISPQVLSEFCTDFKPRLDGTASLTASSAGSKRHEYIIQALASLFIEDADHFDAFSKLVPEVFQTHLRLDTEARKRINTLLMAHSFEKTLEGLIANSDEFVSSPFFWNSKVMPLFTEVVTNRDYPRLLKTSLVASDGSTKLLYPKLLALLLRIASGGSGDPAEIARRTKEVLDQFERNEDQQKFLLTIFDTLEQRSRSHPEMFHNIQLTLLGDVAQNGVETISSVKGEGMQLCEQAMTTLLQTYIKERDPEEWKFLFKEATNISFMVKYMFRENLELAKKLFMDQAKNKDNFKYLPKASDIQAMMIDLVEQALAEYGDVGIYDPAKLAEIDFINQPQLLVNLVNESLGRGSRRGKSDMALMTQITATWMEHMVEKGFPPLSPHHTQAFTVLMAVKFFRLHLKDKGSVSGTRKSRAPPALKCFVAQLATGEGKSIVIAMLAIFMVKLYGVKVHVLENNAGLLERDYATNKPFYDKFGIKSSIKLDEPEVQICYCLKAAINTRFLRKMIEGTLDEELGNTVLIVDEVDDLIINEWPNAHYVRKDDELTPALVKSFAVLKKGGTDKPPDVAQDVWDEAAADVAFCNQHVREGQHYRIMTDGEKKKVFMLDRDGNLPKVPLTSPWLQYMNYKHCGIKPSAQSRHACVCTPYIFNKYKGIFGLTASVGGKAELDYLTKTYKAVKFDVPRFLDTCVGNARKQVINHGVEIADDEPALIRRVVQIAKSYFRKVPVLVIASSIAELSKLQNALQSDSEIPSEEVQRFSEFDDKGRSLKLQWTTLIDDATKRLGSSEDNRCRITVTDSFGGRGHDFQVVDKEANANGGLLVIATSIPDKREWIQWKGRTARQDRPGQFHVVLNAKARPFTDPKQKKLQSTLRNMSSEDAKVELLLELADDGIGERLSQFSTEQARGEKLNELTEIYYKTYPRAFEDPWPLEKFNQTDVVLRRFLTHYVEKKPSEIRTLAKSELGIELHND</sequence>
<dbReference type="GO" id="GO:0006605">
    <property type="term" value="P:protein targeting"/>
    <property type="evidence" value="ECO:0007669"/>
    <property type="project" value="InterPro"/>
</dbReference>
<accession>A0AB34KCA6</accession>
<gene>
    <name evidence="4" type="ORF">AB1Y20_001002</name>
</gene>
<dbReference type="GO" id="GO:0017038">
    <property type="term" value="P:protein import"/>
    <property type="evidence" value="ECO:0007669"/>
    <property type="project" value="InterPro"/>
</dbReference>
<dbReference type="GO" id="GO:0006886">
    <property type="term" value="P:intracellular protein transport"/>
    <property type="evidence" value="ECO:0007669"/>
    <property type="project" value="InterPro"/>
</dbReference>
<feature type="compositionally biased region" description="Pro residues" evidence="2">
    <location>
        <begin position="773"/>
        <end position="788"/>
    </location>
</feature>
<feature type="coiled-coil region" evidence="1">
    <location>
        <begin position="477"/>
        <end position="571"/>
    </location>
</feature>
<evidence type="ECO:0000256" key="2">
    <source>
        <dbReference type="SAM" id="MobiDB-lite"/>
    </source>
</evidence>
<feature type="compositionally biased region" description="Gly residues" evidence="2">
    <location>
        <begin position="688"/>
        <end position="697"/>
    </location>
</feature>
<feature type="coiled-coil region" evidence="1">
    <location>
        <begin position="147"/>
        <end position="180"/>
    </location>
</feature>
<feature type="region of interest" description="Disordered" evidence="2">
    <location>
        <begin position="1"/>
        <end position="36"/>
    </location>
</feature>
<proteinExistence type="predicted"/>
<dbReference type="Gene3D" id="3.40.50.300">
    <property type="entry name" value="P-loop containing nucleotide triphosphate hydrolases"/>
    <property type="match status" value="2"/>
</dbReference>
<evidence type="ECO:0000313" key="5">
    <source>
        <dbReference type="Proteomes" id="UP001515480"/>
    </source>
</evidence>